<dbReference type="Proteomes" id="UP000478052">
    <property type="component" value="Unassembled WGS sequence"/>
</dbReference>
<proteinExistence type="predicted"/>
<sequence>NTITCTCPKLIKHPFIKYLGITIDQHLKWNNHIEYIIVNLRQLTYFFIITKKILNKQLIRTTYFAMAQSLIEYSIIAWGGCNATLKCNLSIRQKNLIKIILNKQKTFPSSELYKMLRVLDIDNLYKKQAICFIFKNNLFNIKK</sequence>
<gene>
    <name evidence="1" type="ORF">FWK35_00031444</name>
</gene>
<dbReference type="OrthoDB" id="6620931at2759"/>
<evidence type="ECO:0000313" key="2">
    <source>
        <dbReference type="Proteomes" id="UP000478052"/>
    </source>
</evidence>
<comment type="caution">
    <text evidence="1">The sequence shown here is derived from an EMBL/GenBank/DDBJ whole genome shotgun (WGS) entry which is preliminary data.</text>
</comment>
<dbReference type="EMBL" id="VUJU01012287">
    <property type="protein sequence ID" value="KAF0708094.1"/>
    <property type="molecule type" value="Genomic_DNA"/>
</dbReference>
<reference evidence="1 2" key="1">
    <citation type="submission" date="2019-08" db="EMBL/GenBank/DDBJ databases">
        <title>Whole genome of Aphis craccivora.</title>
        <authorList>
            <person name="Voronova N.V."/>
            <person name="Shulinski R.S."/>
            <person name="Bandarenka Y.V."/>
            <person name="Zhorov D.G."/>
            <person name="Warner D."/>
        </authorList>
    </citation>
    <scope>NUCLEOTIDE SEQUENCE [LARGE SCALE GENOMIC DNA]</scope>
    <source>
        <strain evidence="1">180601</strain>
        <tissue evidence="1">Whole Body</tissue>
    </source>
</reference>
<evidence type="ECO:0000313" key="1">
    <source>
        <dbReference type="EMBL" id="KAF0708094.1"/>
    </source>
</evidence>
<organism evidence="1 2">
    <name type="scientific">Aphis craccivora</name>
    <name type="common">Cowpea aphid</name>
    <dbReference type="NCBI Taxonomy" id="307492"/>
    <lineage>
        <taxon>Eukaryota</taxon>
        <taxon>Metazoa</taxon>
        <taxon>Ecdysozoa</taxon>
        <taxon>Arthropoda</taxon>
        <taxon>Hexapoda</taxon>
        <taxon>Insecta</taxon>
        <taxon>Pterygota</taxon>
        <taxon>Neoptera</taxon>
        <taxon>Paraneoptera</taxon>
        <taxon>Hemiptera</taxon>
        <taxon>Sternorrhyncha</taxon>
        <taxon>Aphidomorpha</taxon>
        <taxon>Aphidoidea</taxon>
        <taxon>Aphididae</taxon>
        <taxon>Aphidini</taxon>
        <taxon>Aphis</taxon>
        <taxon>Aphis</taxon>
    </lineage>
</organism>
<feature type="non-terminal residue" evidence="1">
    <location>
        <position position="1"/>
    </location>
</feature>
<keyword evidence="2" id="KW-1185">Reference proteome</keyword>
<accession>A0A6G0VVN6</accession>
<dbReference type="AlphaFoldDB" id="A0A6G0VVN6"/>
<protein>
    <submittedName>
        <fullName evidence="1">Neuroblastoma-amplified sequence-like</fullName>
    </submittedName>
</protein>
<name>A0A6G0VVN6_APHCR</name>